<accession>A0A1I8IN20</accession>
<protein>
    <submittedName>
        <fullName evidence="15">Acid-sensing ion channel 1</fullName>
    </submittedName>
</protein>
<evidence type="ECO:0000256" key="3">
    <source>
        <dbReference type="ARBA" id="ARBA00022461"/>
    </source>
</evidence>
<feature type="transmembrane region" description="Helical" evidence="13">
    <location>
        <begin position="936"/>
        <end position="961"/>
    </location>
</feature>
<feature type="transmembrane region" description="Helical" evidence="13">
    <location>
        <begin position="1155"/>
        <end position="1177"/>
    </location>
</feature>
<dbReference type="Proteomes" id="UP000095280">
    <property type="component" value="Unplaced"/>
</dbReference>
<evidence type="ECO:0000256" key="10">
    <source>
        <dbReference type="ARBA" id="ARBA00023303"/>
    </source>
</evidence>
<name>A0A1I8IN20_9PLAT</name>
<dbReference type="PANTHER" id="PTHR11690">
    <property type="entry name" value="AMILORIDE-SENSITIVE SODIUM CHANNEL-RELATED"/>
    <property type="match status" value="1"/>
</dbReference>
<reference evidence="15" key="1">
    <citation type="submission" date="2016-11" db="UniProtKB">
        <authorList>
            <consortium name="WormBaseParasite"/>
        </authorList>
    </citation>
    <scope>IDENTIFICATION</scope>
</reference>
<evidence type="ECO:0000256" key="13">
    <source>
        <dbReference type="SAM" id="Phobius"/>
    </source>
</evidence>
<comment type="similarity">
    <text evidence="11">Belongs to the amiloride-sensitive sodium channel (TC 1.A.6) family.</text>
</comment>
<comment type="subcellular location">
    <subcellularLocation>
        <location evidence="1">Membrane</location>
        <topology evidence="1">Multi-pass membrane protein</topology>
    </subcellularLocation>
</comment>
<dbReference type="Gene3D" id="1.10.287.770">
    <property type="entry name" value="YojJ-like"/>
    <property type="match status" value="1"/>
</dbReference>
<organism evidence="14 15">
    <name type="scientific">Macrostomum lignano</name>
    <dbReference type="NCBI Taxonomy" id="282301"/>
    <lineage>
        <taxon>Eukaryota</taxon>
        <taxon>Metazoa</taxon>
        <taxon>Spiralia</taxon>
        <taxon>Lophotrochozoa</taxon>
        <taxon>Platyhelminthes</taxon>
        <taxon>Rhabditophora</taxon>
        <taxon>Macrostomorpha</taxon>
        <taxon>Macrostomida</taxon>
        <taxon>Macrostomidae</taxon>
        <taxon>Macrostomum</taxon>
    </lineage>
</organism>
<evidence type="ECO:0000256" key="2">
    <source>
        <dbReference type="ARBA" id="ARBA00022448"/>
    </source>
</evidence>
<keyword evidence="5 13" id="KW-1133">Transmembrane helix</keyword>
<dbReference type="Gene3D" id="2.60.470.10">
    <property type="entry name" value="Acid-sensing ion channels like domains"/>
    <property type="match status" value="1"/>
</dbReference>
<dbReference type="Pfam" id="PF00858">
    <property type="entry name" value="ASC"/>
    <property type="match status" value="1"/>
</dbReference>
<feature type="region of interest" description="Disordered" evidence="12">
    <location>
        <begin position="1251"/>
        <end position="1270"/>
    </location>
</feature>
<feature type="transmembrane region" description="Helical" evidence="13">
    <location>
        <begin position="973"/>
        <end position="994"/>
    </location>
</feature>
<keyword evidence="9 11" id="KW-0739">Sodium transport</keyword>
<evidence type="ECO:0000256" key="6">
    <source>
        <dbReference type="ARBA" id="ARBA00023053"/>
    </source>
</evidence>
<feature type="transmembrane region" description="Helical" evidence="13">
    <location>
        <begin position="1197"/>
        <end position="1218"/>
    </location>
</feature>
<dbReference type="GO" id="GO:0015280">
    <property type="term" value="F:ligand-gated sodium channel activity"/>
    <property type="evidence" value="ECO:0007669"/>
    <property type="project" value="TreeGrafter"/>
</dbReference>
<feature type="compositionally biased region" description="Pro residues" evidence="12">
    <location>
        <begin position="147"/>
        <end position="156"/>
    </location>
</feature>
<keyword evidence="4 11" id="KW-0812">Transmembrane</keyword>
<evidence type="ECO:0000256" key="11">
    <source>
        <dbReference type="RuleBase" id="RU000679"/>
    </source>
</evidence>
<dbReference type="AlphaFoldDB" id="A0A1I8IN20"/>
<dbReference type="InterPro" id="IPR001873">
    <property type="entry name" value="ENaC"/>
</dbReference>
<evidence type="ECO:0000256" key="12">
    <source>
        <dbReference type="SAM" id="MobiDB-lite"/>
    </source>
</evidence>
<dbReference type="PRINTS" id="PR01078">
    <property type="entry name" value="AMINACHANNEL"/>
</dbReference>
<evidence type="ECO:0000313" key="15">
    <source>
        <dbReference type="WBParaSite" id="maker-uti_cns_0014209-snap-gene-0.3-mRNA-1"/>
    </source>
</evidence>
<feature type="transmembrane region" description="Helical" evidence="13">
    <location>
        <begin position="1127"/>
        <end position="1148"/>
    </location>
</feature>
<feature type="region of interest" description="Disordered" evidence="12">
    <location>
        <begin position="127"/>
        <end position="177"/>
    </location>
</feature>
<feature type="compositionally biased region" description="Basic residues" evidence="12">
    <location>
        <begin position="157"/>
        <end position="177"/>
    </location>
</feature>
<proteinExistence type="inferred from homology"/>
<evidence type="ECO:0000256" key="9">
    <source>
        <dbReference type="ARBA" id="ARBA00023201"/>
    </source>
</evidence>
<feature type="region of interest" description="Disordered" evidence="12">
    <location>
        <begin position="12"/>
        <end position="91"/>
    </location>
</feature>
<keyword evidence="6" id="KW-0915">Sodium</keyword>
<sequence>AISECVLALEAGGGAVLANSSPQAERRVGDRRPKRKPPALPNRQTRPRPGQTEAKQKPGSSSPSGRREMPALSTRNLRQPHSRQARLETRSHDDLLNAAGAESPIFLEWSTPNSRTKEWLNSQDFASTTAQEDDIESLVRSTQDVAEPPPPPPPPPPRRRRRRRRRVPPHLQQRHRVVSPPRIPSVLSTLERSAGSAAPADSAFTQAQEPVAVVAIVSVVRTQQVRQERLEFRRNFACLPVSGSTEAAMSRDIMQRSSQPESVKDELIRFCLLSSVRGVPRILRCRSACWKLVWLVSVSGFLGISLVFTVRLVSTYRLYQTVLEVTTEHYSELVPFPSVTVCNLQPFSTDMIRRFGSRTEKNVADIRLLHMLTQLRNDANFSQSFKALTDKSFLYQNWGVDTVRRIGLAFHDFVLNGTCNFTYVKESKLQQRSCNLDSDVLLIPNPQFFTCFMLTPTADIANTTQALEMDLYLDTEQMHSCQDEDLCNDSSTLFDLDDSIGAHVMVHPAGSYPRISQLGIHVLPGTKSVIELVEARSIEKYKHSPKQNCTERRRIQLHIGSGGGGGGGDDRGANSREFEYDSLTCRQLEVQNSIMRHCGCVDPDFPLSSEHSGVPFCGQVGNQSLNFNAFFTSYDCASKQELDPRNLIASDSGVACPASCHSLAFKSTAYQSLWPPKTNELDFYRLRVRNNSMLAGKFSVYSRLDSLVQSGQAAKAADLLQSEEGNLIRDNFLRLRVFRPDFARTVTREKLQITLEALISQIGGSFSLWGGLTVITSVELLEFIYYLFKRLLGCSDGAGDSGEAPPAAAAVTAAATAAGRVQKFDAGGPDQASVARLAFLACDWRLTWSERVARFAFGTLDASGSHLAGQPDGAEQTALAHVAFVAFVALWSGRPRAAQSSGLEFLALRARCFTAQASDTATQMDFKSATWALHTAFYSSILLHLLVHLFYLFIALLHLLYRSIARLHLFYRSIALLHLFYRSISLLHLFYRSIALLHLLYRSIALLHLFYRSIARLHLFYRSISLLHLFYRSIARLHLLYRSIALLHLFYLSLALLHLFYLSLALLHLFYLSLALLHLFYLSIALLHLFYRSIALLHLFYPLLHLFYLSLALLHLFYLSLALLHLFYLSLALLHLFYLSIALLHLIYRCLSLLHLFYLSLALLHLFYLSIALLHLIYRCLSLLHLFYLSLALLHLFYLSIALLHLFYLSIALLHLIYRHQPIEQSCPSHPESADGIQPAAVAVLKTSSPANTASHPQLRTRGAAADPQVKAGIVAQ</sequence>
<keyword evidence="14" id="KW-1185">Reference proteome</keyword>
<feature type="transmembrane region" description="Helical" evidence="13">
    <location>
        <begin position="1103"/>
        <end position="1121"/>
    </location>
</feature>
<feature type="transmembrane region" description="Helical" evidence="13">
    <location>
        <begin position="1039"/>
        <end position="1062"/>
    </location>
</feature>
<feature type="transmembrane region" description="Helical" evidence="13">
    <location>
        <begin position="1068"/>
        <end position="1091"/>
    </location>
</feature>
<keyword evidence="7 11" id="KW-0406">Ion transport</keyword>
<dbReference type="GO" id="GO:0005886">
    <property type="term" value="C:plasma membrane"/>
    <property type="evidence" value="ECO:0007669"/>
    <property type="project" value="TreeGrafter"/>
</dbReference>
<keyword evidence="8 13" id="KW-0472">Membrane</keyword>
<evidence type="ECO:0000256" key="4">
    <source>
        <dbReference type="ARBA" id="ARBA00022692"/>
    </source>
</evidence>
<dbReference type="WBParaSite" id="maker-uti_cns_0014209-snap-gene-0.3-mRNA-1">
    <property type="protein sequence ID" value="maker-uti_cns_0014209-snap-gene-0.3-mRNA-1"/>
    <property type="gene ID" value="maker-uti_cns_0014209-snap-gene-0.3"/>
</dbReference>
<evidence type="ECO:0000256" key="7">
    <source>
        <dbReference type="ARBA" id="ARBA00023065"/>
    </source>
</evidence>
<evidence type="ECO:0000256" key="5">
    <source>
        <dbReference type="ARBA" id="ARBA00022989"/>
    </source>
</evidence>
<keyword evidence="2 11" id="KW-0813">Transport</keyword>
<feature type="transmembrane region" description="Helical" evidence="13">
    <location>
        <begin position="1000"/>
        <end position="1019"/>
    </location>
</feature>
<evidence type="ECO:0000313" key="14">
    <source>
        <dbReference type="Proteomes" id="UP000095280"/>
    </source>
</evidence>
<keyword evidence="3 11" id="KW-0894">Sodium channel</keyword>
<dbReference type="PANTHER" id="PTHR11690:SF248">
    <property type="entry name" value="PICKPOCKET 17, ISOFORM A"/>
    <property type="match status" value="1"/>
</dbReference>
<evidence type="ECO:0000256" key="8">
    <source>
        <dbReference type="ARBA" id="ARBA00023136"/>
    </source>
</evidence>
<evidence type="ECO:0000256" key="1">
    <source>
        <dbReference type="ARBA" id="ARBA00004141"/>
    </source>
</evidence>
<keyword evidence="10 11" id="KW-0407">Ion channel</keyword>